<protein>
    <recommendedName>
        <fullName evidence="4">Lipoprotein</fullName>
    </recommendedName>
</protein>
<comment type="caution">
    <text evidence="2">The sequence shown here is derived from an EMBL/GenBank/DDBJ whole genome shotgun (WGS) entry which is preliminary data.</text>
</comment>
<evidence type="ECO:0000313" key="2">
    <source>
        <dbReference type="EMBL" id="KII79886.1"/>
    </source>
</evidence>
<name>A0A0C2JQ13_9VIBR</name>
<evidence type="ECO:0000313" key="3">
    <source>
        <dbReference type="Proteomes" id="UP000031672"/>
    </source>
</evidence>
<dbReference type="AlphaFoldDB" id="A0A0C2JQ13"/>
<organism evidence="2 3">
    <name type="scientific">Vibrio renipiscarius</name>
    <dbReference type="NCBI Taxonomy" id="1461322"/>
    <lineage>
        <taxon>Bacteria</taxon>
        <taxon>Pseudomonadati</taxon>
        <taxon>Pseudomonadota</taxon>
        <taxon>Gammaproteobacteria</taxon>
        <taxon>Vibrionales</taxon>
        <taxon>Vibrionaceae</taxon>
        <taxon>Vibrio</taxon>
    </lineage>
</organism>
<dbReference type="RefSeq" id="WP_040989061.1">
    <property type="nucleotide sequence ID" value="NZ_JTKH01000008.1"/>
</dbReference>
<dbReference type="Proteomes" id="UP000031672">
    <property type="component" value="Unassembled WGS sequence"/>
</dbReference>
<dbReference type="PROSITE" id="PS51257">
    <property type="entry name" value="PROKAR_LIPOPROTEIN"/>
    <property type="match status" value="1"/>
</dbReference>
<evidence type="ECO:0000256" key="1">
    <source>
        <dbReference type="SAM" id="MobiDB-lite"/>
    </source>
</evidence>
<feature type="region of interest" description="Disordered" evidence="1">
    <location>
        <begin position="22"/>
        <end position="50"/>
    </location>
</feature>
<accession>A0A0C2JQ13</accession>
<feature type="compositionally biased region" description="Gly residues" evidence="1">
    <location>
        <begin position="30"/>
        <end position="40"/>
    </location>
</feature>
<reference evidence="2 3" key="1">
    <citation type="submission" date="2014-11" db="EMBL/GenBank/DDBJ databases">
        <title>Draft Genome Sequence of Vibrio piscirenalis strains CECT 8603T and CECT 8604, two marine Gammaproteobacterium isolated from cultured gilthead sea bream (Sparus aurata).</title>
        <authorList>
            <person name="Arahal D.R."/>
            <person name="Rodrigo-Torres L."/>
            <person name="Lucena T."/>
            <person name="Pujalte M.J."/>
        </authorList>
    </citation>
    <scope>NUCLEOTIDE SEQUENCE [LARGE SCALE GENOMIC DNA]</scope>
    <source>
        <strain evidence="2 3">DCR 1-4-2</strain>
    </source>
</reference>
<proteinExistence type="predicted"/>
<gene>
    <name evidence="2" type="ORF">OJ16_07730</name>
</gene>
<dbReference type="OrthoDB" id="5882233at2"/>
<accession>A0A0C2NK61</accession>
<dbReference type="EMBL" id="JTKH01000008">
    <property type="protein sequence ID" value="KII79886.1"/>
    <property type="molecule type" value="Genomic_DNA"/>
</dbReference>
<keyword evidence="3" id="KW-1185">Reference proteome</keyword>
<evidence type="ECO:0008006" key="4">
    <source>
        <dbReference type="Google" id="ProtNLM"/>
    </source>
</evidence>
<sequence>MKSKNLAALGILLTLVGCGGGDSDSKPSGDNGGNEGGNGGEPTPPATNLITSWPMSKVIAEIAATNVTQTVDSNVCSNDNNHKKPTVETANFIVSTMNGTQDDVIKAAKITQASFNELLVHTKLTPAELNLSANSKWTACFSNKNIGTDNSQGTGYPDRFDFAPSTLDVTHPDFTDTSILTKHELFHTIQAELLGDSEPYDHLPRWFQEGSAELFAGRHIRITSHKHDEFAIDADRTPLSIETYNDELAVMSEPLIKAAYEDHMYNLYHDNVNYLVAQGLSVKDTLTLIRDSSGQQFDTAIGAVEQKLNLPTPYIELRDDVNSYRNNVIDTLHKQEITAAYIDDIQANVSQIIITSKGKEDTVATGSVNRAQNQYAINGRIADGNYDAYASVKLGENDDIMYGPIDVTVKNNVLGSLDFTGAPALAD</sequence>